<evidence type="ECO:0000313" key="5">
    <source>
        <dbReference type="Proteomes" id="UP000789508"/>
    </source>
</evidence>
<protein>
    <submittedName>
        <fullName evidence="4">4102_t:CDS:1</fullName>
    </submittedName>
</protein>
<dbReference type="Pfam" id="PF10342">
    <property type="entry name" value="Kre9_KNH"/>
    <property type="match status" value="1"/>
</dbReference>
<evidence type="ECO:0000256" key="1">
    <source>
        <dbReference type="ARBA" id="ARBA00022729"/>
    </source>
</evidence>
<feature type="compositionally biased region" description="Low complexity" evidence="2">
    <location>
        <begin position="175"/>
        <end position="220"/>
    </location>
</feature>
<feature type="domain" description="Yeast cell wall synthesis Kre9/Knh1-like N-terminal" evidence="3">
    <location>
        <begin position="71"/>
        <end position="167"/>
    </location>
</feature>
<name>A0A9N8W1E2_9GLOM</name>
<accession>A0A9N8W1E2</accession>
<evidence type="ECO:0000313" key="4">
    <source>
        <dbReference type="EMBL" id="CAG8470726.1"/>
    </source>
</evidence>
<sequence>MEVEIKSGWQLEGVKVYMTEVCMKKRVLYSMNDETDGVNVSKCNIKYMMTNDGVCLQRGTDLLPDITILTPSPDNYVVQNQSYLITWSYSGNVPDQISIKLADERPTNKSFAGNLGIGNVATSTKQFNWTIGTDRAVGDDYEIIFISNSNDTSATPSPVAQSGKFSIKAAGTPPSTNKTSNSTTNGDNSKNSTSTTSGDGGDNKTTPTNSSKPNSASSNSSSFGFAIFLIAIVSFLLHH</sequence>
<gene>
    <name evidence="4" type="ORF">ALEPTO_LOCUS1998</name>
</gene>
<organism evidence="4 5">
    <name type="scientific">Ambispora leptoticha</name>
    <dbReference type="NCBI Taxonomy" id="144679"/>
    <lineage>
        <taxon>Eukaryota</taxon>
        <taxon>Fungi</taxon>
        <taxon>Fungi incertae sedis</taxon>
        <taxon>Mucoromycota</taxon>
        <taxon>Glomeromycotina</taxon>
        <taxon>Glomeromycetes</taxon>
        <taxon>Archaeosporales</taxon>
        <taxon>Ambisporaceae</taxon>
        <taxon>Ambispora</taxon>
    </lineage>
</organism>
<keyword evidence="5" id="KW-1185">Reference proteome</keyword>
<proteinExistence type="predicted"/>
<dbReference type="EMBL" id="CAJVPS010000260">
    <property type="protein sequence ID" value="CAG8470726.1"/>
    <property type="molecule type" value="Genomic_DNA"/>
</dbReference>
<comment type="caution">
    <text evidence="4">The sequence shown here is derived from an EMBL/GenBank/DDBJ whole genome shotgun (WGS) entry which is preliminary data.</text>
</comment>
<dbReference type="Proteomes" id="UP000789508">
    <property type="component" value="Unassembled WGS sequence"/>
</dbReference>
<evidence type="ECO:0000256" key="2">
    <source>
        <dbReference type="SAM" id="MobiDB-lite"/>
    </source>
</evidence>
<dbReference type="InterPro" id="IPR018466">
    <property type="entry name" value="Kre9/Knh1-like_N"/>
</dbReference>
<dbReference type="OrthoDB" id="2414388at2759"/>
<dbReference type="AlphaFoldDB" id="A0A9N8W1E2"/>
<feature type="compositionally biased region" description="Polar residues" evidence="2">
    <location>
        <begin position="152"/>
        <end position="164"/>
    </location>
</feature>
<keyword evidence="1" id="KW-0732">Signal</keyword>
<evidence type="ECO:0000259" key="3">
    <source>
        <dbReference type="Pfam" id="PF10342"/>
    </source>
</evidence>
<feature type="region of interest" description="Disordered" evidence="2">
    <location>
        <begin position="152"/>
        <end position="220"/>
    </location>
</feature>
<reference evidence="4" key="1">
    <citation type="submission" date="2021-06" db="EMBL/GenBank/DDBJ databases">
        <authorList>
            <person name="Kallberg Y."/>
            <person name="Tangrot J."/>
            <person name="Rosling A."/>
        </authorList>
    </citation>
    <scope>NUCLEOTIDE SEQUENCE</scope>
    <source>
        <strain evidence="4">FL130A</strain>
    </source>
</reference>